<comment type="caution">
    <text evidence="1">The sequence shown here is derived from an EMBL/GenBank/DDBJ whole genome shotgun (WGS) entry which is preliminary data.</text>
</comment>
<organism evidence="1 2">
    <name type="scientific">Venturia nashicola</name>
    <dbReference type="NCBI Taxonomy" id="86259"/>
    <lineage>
        <taxon>Eukaryota</taxon>
        <taxon>Fungi</taxon>
        <taxon>Dikarya</taxon>
        <taxon>Ascomycota</taxon>
        <taxon>Pezizomycotina</taxon>
        <taxon>Dothideomycetes</taxon>
        <taxon>Pleosporomycetidae</taxon>
        <taxon>Venturiales</taxon>
        <taxon>Venturiaceae</taxon>
        <taxon>Venturia</taxon>
    </lineage>
</organism>
<proteinExistence type="predicted"/>
<reference evidence="1 2" key="1">
    <citation type="submission" date="2019-04" db="EMBL/GenBank/DDBJ databases">
        <title>High contiguity whole genome sequence and gene annotation resource for two Venturia nashicola isolates.</title>
        <authorList>
            <person name="Prokchorchik M."/>
            <person name="Won K."/>
            <person name="Lee Y."/>
            <person name="Choi E.D."/>
            <person name="Segonzac C."/>
            <person name="Sohn K.H."/>
        </authorList>
    </citation>
    <scope>NUCLEOTIDE SEQUENCE [LARGE SCALE GENOMIC DNA]</scope>
    <source>
        <strain evidence="1 2">PRI2</strain>
    </source>
</reference>
<dbReference type="Proteomes" id="UP000298493">
    <property type="component" value="Unassembled WGS sequence"/>
</dbReference>
<dbReference type="AlphaFoldDB" id="A0A4Z1PVY3"/>
<name>A0A4Z1PVY3_9PEZI</name>
<evidence type="ECO:0000313" key="1">
    <source>
        <dbReference type="EMBL" id="TID27590.1"/>
    </source>
</evidence>
<sequence length="239" mass="27131">MHFRNSLPEIAQRYTPTTTTTLESSSLSINLEFAFPERCCSQSLQLLIQPTISRSSAAYLGRRVVINFLDHNSQPQCRPPLVKLCDRGQGGSRDGPRIDHGANLRSPPANWAPYQRCALDNRIVRSSDKGADVFSRMTNHNVPQDCGSSIIFSLDKLSGTRKLYWARLVTLCLLIHARWIWRPKRPGGDVTDLAMLGLRILQRMPDWRRSRQNKQGRPNRLVDEADWAGDVSAHHLNSY</sequence>
<accession>A0A4Z1PVY3</accession>
<keyword evidence="2" id="KW-1185">Reference proteome</keyword>
<evidence type="ECO:0000313" key="2">
    <source>
        <dbReference type="Proteomes" id="UP000298493"/>
    </source>
</evidence>
<protein>
    <submittedName>
        <fullName evidence="1">Uncharacterized protein</fullName>
    </submittedName>
</protein>
<dbReference type="EMBL" id="SNSC02000001">
    <property type="protein sequence ID" value="TID27590.1"/>
    <property type="molecule type" value="Genomic_DNA"/>
</dbReference>
<gene>
    <name evidence="1" type="ORF">E6O75_ATG00357</name>
</gene>